<reference evidence="1 2" key="1">
    <citation type="submission" date="2016-07" db="EMBL/GenBank/DDBJ databases">
        <title>Pervasive Adenine N6-methylation of Active Genes in Fungi.</title>
        <authorList>
            <consortium name="DOE Joint Genome Institute"/>
            <person name="Mondo S.J."/>
            <person name="Dannebaum R.O."/>
            <person name="Kuo R.C."/>
            <person name="Labutti K."/>
            <person name="Haridas S."/>
            <person name="Kuo A."/>
            <person name="Salamov A."/>
            <person name="Ahrendt S.R."/>
            <person name="Lipzen A."/>
            <person name="Sullivan W."/>
            <person name="Andreopoulos W.B."/>
            <person name="Clum A."/>
            <person name="Lindquist E."/>
            <person name="Daum C."/>
            <person name="Ramamoorthy G.K."/>
            <person name="Gryganskyi A."/>
            <person name="Culley D."/>
            <person name="Magnuson J.K."/>
            <person name="James T.Y."/>
            <person name="O'Malley M.A."/>
            <person name="Stajich J.E."/>
            <person name="Spatafora J.W."/>
            <person name="Visel A."/>
            <person name="Grigoriev I.V."/>
        </authorList>
    </citation>
    <scope>NUCLEOTIDE SEQUENCE [LARGE SCALE GENOMIC DNA]</scope>
    <source>
        <strain evidence="1 2">CBS 129021</strain>
    </source>
</reference>
<sequence>MPLITVSPLTTSFIPEPLRWDTASALAGIGSWANESPPRCRQAWLRATATTPISSDFMAANSDFEFYNGEIMTGNDATPLLRYVMEHDEVPVQERLIRRMVADEFDELCL</sequence>
<dbReference type="GeneID" id="63781206"/>
<dbReference type="Proteomes" id="UP000193689">
    <property type="component" value="Unassembled WGS sequence"/>
</dbReference>
<name>A0A1Y2E848_9PEZI</name>
<protein>
    <submittedName>
        <fullName evidence="1">Uncharacterized protein</fullName>
    </submittedName>
</protein>
<keyword evidence="2" id="KW-1185">Reference proteome</keyword>
<organism evidence="1 2">
    <name type="scientific">Pseudomassariella vexata</name>
    <dbReference type="NCBI Taxonomy" id="1141098"/>
    <lineage>
        <taxon>Eukaryota</taxon>
        <taxon>Fungi</taxon>
        <taxon>Dikarya</taxon>
        <taxon>Ascomycota</taxon>
        <taxon>Pezizomycotina</taxon>
        <taxon>Sordariomycetes</taxon>
        <taxon>Xylariomycetidae</taxon>
        <taxon>Amphisphaeriales</taxon>
        <taxon>Pseudomassariaceae</taxon>
        <taxon>Pseudomassariella</taxon>
    </lineage>
</organism>
<dbReference type="EMBL" id="MCFJ01000004">
    <property type="protein sequence ID" value="ORY67025.1"/>
    <property type="molecule type" value="Genomic_DNA"/>
</dbReference>
<dbReference type="RefSeq" id="XP_040717649.1">
    <property type="nucleotide sequence ID" value="XM_040864994.1"/>
</dbReference>
<dbReference type="AlphaFoldDB" id="A0A1Y2E848"/>
<evidence type="ECO:0000313" key="1">
    <source>
        <dbReference type="EMBL" id="ORY67025.1"/>
    </source>
</evidence>
<evidence type="ECO:0000313" key="2">
    <source>
        <dbReference type="Proteomes" id="UP000193689"/>
    </source>
</evidence>
<gene>
    <name evidence="1" type="ORF">BCR38DRAFT_509396</name>
</gene>
<comment type="caution">
    <text evidence="1">The sequence shown here is derived from an EMBL/GenBank/DDBJ whole genome shotgun (WGS) entry which is preliminary data.</text>
</comment>
<dbReference type="InParanoid" id="A0A1Y2E848"/>
<accession>A0A1Y2E848</accession>
<proteinExistence type="predicted"/>